<dbReference type="NCBIfam" id="TIGR02811">
    <property type="entry name" value="formate_TAT"/>
    <property type="match status" value="1"/>
</dbReference>
<dbReference type="InterPro" id="IPR014177">
    <property type="entry name" value="Formate_DH_TAT-contain"/>
</dbReference>
<evidence type="ECO:0000313" key="3">
    <source>
        <dbReference type="Proteomes" id="UP000694660"/>
    </source>
</evidence>
<feature type="region of interest" description="Disordered" evidence="1">
    <location>
        <begin position="44"/>
        <end position="65"/>
    </location>
</feature>
<organism evidence="2 3">
    <name type="scientific">Denitromonas iodatirespirans</name>
    <dbReference type="NCBI Taxonomy" id="2795389"/>
    <lineage>
        <taxon>Bacteria</taxon>
        <taxon>Pseudomonadati</taxon>
        <taxon>Pseudomonadota</taxon>
        <taxon>Betaproteobacteria</taxon>
        <taxon>Rhodocyclales</taxon>
        <taxon>Zoogloeaceae</taxon>
        <taxon>Denitromonas</taxon>
    </lineage>
</organism>
<name>A0A944H735_DENI1</name>
<accession>A0A944H735</accession>
<gene>
    <name evidence="2" type="ORF">I8J34_01855</name>
</gene>
<keyword evidence="3" id="KW-1185">Reference proteome</keyword>
<comment type="caution">
    <text evidence="2">The sequence shown here is derived from an EMBL/GenBank/DDBJ whole genome shotgun (WGS) entry which is preliminary data.</text>
</comment>
<dbReference type="Proteomes" id="UP000694660">
    <property type="component" value="Unassembled WGS sequence"/>
</dbReference>
<evidence type="ECO:0000313" key="2">
    <source>
        <dbReference type="EMBL" id="MBT0959905.1"/>
    </source>
</evidence>
<sequence length="78" mass="7933">MSETRQPRTGANAGAPSSLGRRSFLLAAAGTGAAGVAVVAGVTPTGNAPEEALSEPDGRGAGYRETAHVSRYYRSTRL</sequence>
<reference evidence="3" key="1">
    <citation type="journal article" date="2022" name="ISME J.">
        <title>Genetic and phylogenetic analysis of dissimilatory iodate-reducing bacteria identifies potential niches across the world's oceans.</title>
        <authorList>
            <person name="Reyes-Umana V."/>
            <person name="Henning Z."/>
            <person name="Lee K."/>
            <person name="Barnum T.P."/>
            <person name="Coates J.D."/>
        </authorList>
    </citation>
    <scope>NUCLEOTIDE SEQUENCE [LARGE SCALE GENOMIC DNA]</scope>
    <source>
        <strain evidence="3">IR12</strain>
    </source>
</reference>
<dbReference type="AlphaFoldDB" id="A0A944H735"/>
<protein>
    <recommendedName>
        <fullName evidence="4">Formate dehydrogenase</fullName>
    </recommendedName>
</protein>
<evidence type="ECO:0008006" key="4">
    <source>
        <dbReference type="Google" id="ProtNLM"/>
    </source>
</evidence>
<dbReference type="PROSITE" id="PS51318">
    <property type="entry name" value="TAT"/>
    <property type="match status" value="1"/>
</dbReference>
<dbReference type="InterPro" id="IPR006311">
    <property type="entry name" value="TAT_signal"/>
</dbReference>
<evidence type="ECO:0000256" key="1">
    <source>
        <dbReference type="SAM" id="MobiDB-lite"/>
    </source>
</evidence>
<proteinExistence type="predicted"/>
<dbReference type="RefSeq" id="WP_214359670.1">
    <property type="nucleotide sequence ID" value="NZ_JAEKFT010000002.1"/>
</dbReference>
<dbReference type="EMBL" id="JAEKFT010000002">
    <property type="protein sequence ID" value="MBT0959905.1"/>
    <property type="molecule type" value="Genomic_DNA"/>
</dbReference>